<dbReference type="PANTHER" id="PTHR30071:SF1">
    <property type="entry name" value="CYTOCHROME B_B6 PROTEIN-RELATED"/>
    <property type="match status" value="1"/>
</dbReference>
<evidence type="ECO:0000256" key="2">
    <source>
        <dbReference type="ARBA" id="ARBA00022692"/>
    </source>
</evidence>
<dbReference type="Pfam" id="PF01578">
    <property type="entry name" value="Cytochrom_C_asm"/>
    <property type="match status" value="1"/>
</dbReference>
<organism evidence="8 9">
    <name type="scientific">Bowdeniella nasicola</name>
    <dbReference type="NCBI Taxonomy" id="208480"/>
    <lineage>
        <taxon>Bacteria</taxon>
        <taxon>Bacillati</taxon>
        <taxon>Actinomycetota</taxon>
        <taxon>Actinomycetes</taxon>
        <taxon>Actinomycetales</taxon>
        <taxon>Actinomycetaceae</taxon>
        <taxon>Bowdeniella</taxon>
    </lineage>
</organism>
<feature type="transmembrane region" description="Helical" evidence="6">
    <location>
        <begin position="12"/>
        <end position="32"/>
    </location>
</feature>
<feature type="transmembrane region" description="Helical" evidence="6">
    <location>
        <begin position="44"/>
        <end position="66"/>
    </location>
</feature>
<feature type="transmembrane region" description="Helical" evidence="6">
    <location>
        <begin position="139"/>
        <end position="164"/>
    </location>
</feature>
<dbReference type="GO" id="GO:0020037">
    <property type="term" value="F:heme binding"/>
    <property type="evidence" value="ECO:0007669"/>
    <property type="project" value="InterPro"/>
</dbReference>
<dbReference type="Proteomes" id="UP000185628">
    <property type="component" value="Unassembled WGS sequence"/>
</dbReference>
<keyword evidence="2 6" id="KW-0812">Transmembrane</keyword>
<evidence type="ECO:0000256" key="4">
    <source>
        <dbReference type="ARBA" id="ARBA00022989"/>
    </source>
</evidence>
<dbReference type="GO" id="GO:0017004">
    <property type="term" value="P:cytochrome complex assembly"/>
    <property type="evidence" value="ECO:0007669"/>
    <property type="project" value="UniProtKB-KW"/>
</dbReference>
<dbReference type="NCBIfam" id="TIGR03144">
    <property type="entry name" value="cytochr_II_ccsB"/>
    <property type="match status" value="1"/>
</dbReference>
<feature type="transmembrane region" description="Helical" evidence="6">
    <location>
        <begin position="106"/>
        <end position="127"/>
    </location>
</feature>
<reference evidence="9" key="1">
    <citation type="submission" date="2016-12" db="EMBL/GenBank/DDBJ databases">
        <authorList>
            <person name="Meng X."/>
        </authorList>
    </citation>
    <scope>NUCLEOTIDE SEQUENCE [LARGE SCALE GENOMIC DNA]</scope>
    <source>
        <strain evidence="9">DSM 19116</strain>
    </source>
</reference>
<keyword evidence="4 6" id="KW-1133">Transmembrane helix</keyword>
<comment type="caution">
    <text evidence="8">The sequence shown here is derived from an EMBL/GenBank/DDBJ whole genome shotgun (WGS) entry which is preliminary data.</text>
</comment>
<keyword evidence="5 6" id="KW-0472">Membrane</keyword>
<evidence type="ECO:0000313" key="8">
    <source>
        <dbReference type="EMBL" id="OKL53943.1"/>
    </source>
</evidence>
<evidence type="ECO:0000313" key="9">
    <source>
        <dbReference type="Proteomes" id="UP000185628"/>
    </source>
</evidence>
<dbReference type="PANTHER" id="PTHR30071">
    <property type="entry name" value="HEME EXPORTER PROTEIN C"/>
    <property type="match status" value="1"/>
</dbReference>
<accession>A0A1Q5Q266</accession>
<dbReference type="GO" id="GO:0005886">
    <property type="term" value="C:plasma membrane"/>
    <property type="evidence" value="ECO:0007669"/>
    <property type="project" value="TreeGrafter"/>
</dbReference>
<dbReference type="InterPro" id="IPR017562">
    <property type="entry name" value="Cyt_c_biogenesis_CcsA"/>
</dbReference>
<evidence type="ECO:0000256" key="5">
    <source>
        <dbReference type="ARBA" id="ARBA00023136"/>
    </source>
</evidence>
<dbReference type="EMBL" id="MQVR01000033">
    <property type="protein sequence ID" value="OKL53943.1"/>
    <property type="molecule type" value="Genomic_DNA"/>
</dbReference>
<name>A0A1Q5Q266_9ACTO</name>
<proteinExistence type="predicted"/>
<dbReference type="OrthoDB" id="9814290at2"/>
<gene>
    <name evidence="8" type="ORF">BSZ39_06760</name>
</gene>
<dbReference type="InterPro" id="IPR002541">
    <property type="entry name" value="Cyt_c_assembly"/>
</dbReference>
<feature type="transmembrane region" description="Helical" evidence="6">
    <location>
        <begin position="78"/>
        <end position="97"/>
    </location>
</feature>
<feature type="transmembrane region" description="Helical" evidence="6">
    <location>
        <begin position="259"/>
        <end position="280"/>
    </location>
</feature>
<dbReference type="RefSeq" id="WP_073716611.1">
    <property type="nucleotide sequence ID" value="NZ_MQVR01000033.1"/>
</dbReference>
<keyword evidence="9" id="KW-1185">Reference proteome</keyword>
<feature type="transmembrane region" description="Helical" evidence="6">
    <location>
        <begin position="198"/>
        <end position="217"/>
    </location>
</feature>
<dbReference type="STRING" id="208480.SAMN02910418_00648"/>
<comment type="subcellular location">
    <subcellularLocation>
        <location evidence="1">Membrane</location>
        <topology evidence="1">Multi-pass membrane protein</topology>
    </subcellularLocation>
</comment>
<dbReference type="InterPro" id="IPR045062">
    <property type="entry name" value="Cyt_c_biogenesis_CcsA/CcmC"/>
</dbReference>
<feature type="domain" description="Cytochrome c assembly protein" evidence="7">
    <location>
        <begin position="76"/>
        <end position="283"/>
    </location>
</feature>
<evidence type="ECO:0000259" key="7">
    <source>
        <dbReference type="Pfam" id="PF01578"/>
    </source>
</evidence>
<keyword evidence="3" id="KW-0201">Cytochrome c-type biogenesis</keyword>
<evidence type="ECO:0000256" key="3">
    <source>
        <dbReference type="ARBA" id="ARBA00022748"/>
    </source>
</evidence>
<sequence length="287" mass="31159">MQSLAQVSTLLVYAAIAAFVVAMIAFAVDLSGRSATRAQDARRPAAGIGMTVTYLGTVFLGIGVITRGIAGGHVPWSNMYEFTISFTFVALVIYLVLARKWDLRDVGVFVALPASLILGLAVVVLYTRSDGIAPILNHYWLTIHVPLAIGAVSVFGIAAFIAALQLAKDFAGDNHGLATKVLGALPSVTALERLAHRLVAVGFVLWTFTIVAGAIWANSAWTRPWGWDAKEVMSFVVWVIYATYLHARSTRGWDGRRSAYLILFGFAGVLFNMFGINYFFDSMHSYA</sequence>
<protein>
    <submittedName>
        <fullName evidence="8">C-type cytochrome biogenesis protein CcsB</fullName>
    </submittedName>
</protein>
<evidence type="ECO:0000256" key="1">
    <source>
        <dbReference type="ARBA" id="ARBA00004141"/>
    </source>
</evidence>
<dbReference type="AlphaFoldDB" id="A0A1Q5Q266"/>
<feature type="transmembrane region" description="Helical" evidence="6">
    <location>
        <begin position="229"/>
        <end position="247"/>
    </location>
</feature>
<evidence type="ECO:0000256" key="6">
    <source>
        <dbReference type="SAM" id="Phobius"/>
    </source>
</evidence>